<evidence type="ECO:0000256" key="2">
    <source>
        <dbReference type="ARBA" id="ARBA00022980"/>
    </source>
</evidence>
<protein>
    <recommendedName>
        <fullName evidence="4">Large ribosomal subunit protein bL34m</fullName>
    </recommendedName>
</protein>
<dbReference type="EMBL" id="AFRT01000802">
    <property type="protein sequence ID" value="ELU42494.1"/>
    <property type="molecule type" value="Genomic_DNA"/>
</dbReference>
<comment type="similarity">
    <text evidence="1">Belongs to the bacterial ribosomal protein bL34 family.</text>
</comment>
<evidence type="ECO:0000313" key="6">
    <source>
        <dbReference type="Proteomes" id="UP000011668"/>
    </source>
</evidence>
<dbReference type="OMA" id="APMAYGP"/>
<proteinExistence type="inferred from homology"/>
<dbReference type="InterPro" id="IPR000271">
    <property type="entry name" value="Ribosomal_bL34"/>
</dbReference>
<gene>
    <name evidence="5" type="ORF">AG1IA_03514</name>
</gene>
<evidence type="ECO:0000313" key="5">
    <source>
        <dbReference type="EMBL" id="ELU42494.1"/>
    </source>
</evidence>
<name>L8X1J7_THACA</name>
<evidence type="ECO:0000256" key="1">
    <source>
        <dbReference type="ARBA" id="ARBA00010111"/>
    </source>
</evidence>
<keyword evidence="6" id="KW-1185">Reference proteome</keyword>
<dbReference type="GO" id="GO:0003735">
    <property type="term" value="F:structural constituent of ribosome"/>
    <property type="evidence" value="ECO:0007669"/>
    <property type="project" value="InterPro"/>
</dbReference>
<organism evidence="5 6">
    <name type="scientific">Thanatephorus cucumeris (strain AG1-IA)</name>
    <name type="common">Rice sheath blight fungus</name>
    <name type="synonym">Rhizoctonia solani</name>
    <dbReference type="NCBI Taxonomy" id="983506"/>
    <lineage>
        <taxon>Eukaryota</taxon>
        <taxon>Fungi</taxon>
        <taxon>Dikarya</taxon>
        <taxon>Basidiomycota</taxon>
        <taxon>Agaricomycotina</taxon>
        <taxon>Agaricomycetes</taxon>
        <taxon>Cantharellales</taxon>
        <taxon>Ceratobasidiaceae</taxon>
        <taxon>Rhizoctonia</taxon>
        <taxon>Rhizoctonia solani AG-1</taxon>
    </lineage>
</organism>
<evidence type="ECO:0000256" key="3">
    <source>
        <dbReference type="ARBA" id="ARBA00023274"/>
    </source>
</evidence>
<dbReference type="Pfam" id="PF00468">
    <property type="entry name" value="Ribosomal_L34"/>
    <property type="match status" value="1"/>
</dbReference>
<evidence type="ECO:0000256" key="4">
    <source>
        <dbReference type="ARBA" id="ARBA00035274"/>
    </source>
</evidence>
<dbReference type="PANTHER" id="PTHR14503:SF4">
    <property type="entry name" value="LARGE RIBOSOMAL SUBUNIT PROTEIN BL34M"/>
    <property type="match status" value="1"/>
</dbReference>
<dbReference type="HOGENOM" id="CLU_129938_0_0_1"/>
<reference evidence="5 6" key="1">
    <citation type="journal article" date="2013" name="Nat. Commun.">
        <title>The evolution and pathogenic mechanisms of the rice sheath blight pathogen.</title>
        <authorList>
            <person name="Zheng A."/>
            <person name="Lin R."/>
            <person name="Xu L."/>
            <person name="Qin P."/>
            <person name="Tang C."/>
            <person name="Ai P."/>
            <person name="Zhang D."/>
            <person name="Liu Y."/>
            <person name="Sun Z."/>
            <person name="Feng H."/>
            <person name="Wang Y."/>
            <person name="Chen Y."/>
            <person name="Liang X."/>
            <person name="Fu R."/>
            <person name="Li Q."/>
            <person name="Zhang J."/>
            <person name="Yu X."/>
            <person name="Xie Z."/>
            <person name="Ding L."/>
            <person name="Guan P."/>
            <person name="Tang J."/>
            <person name="Liang Y."/>
            <person name="Wang S."/>
            <person name="Deng Q."/>
            <person name="Li S."/>
            <person name="Zhu J."/>
            <person name="Wang L."/>
            <person name="Liu H."/>
            <person name="Li P."/>
        </authorList>
    </citation>
    <scope>NUCLEOTIDE SEQUENCE [LARGE SCALE GENOMIC DNA]</scope>
    <source>
        <strain evidence="6">AG-1 IA</strain>
    </source>
</reference>
<dbReference type="NCBIfam" id="TIGR01030">
    <property type="entry name" value="rpmH_bact"/>
    <property type="match status" value="1"/>
</dbReference>
<sequence length="128" mass="14270">MPRILVRILPRFVAPLIRPATQAVPKLSLSRIPQTASTVPSFSPILSQLGPSLLSAAFRRPTLSTPLGIGSGWVLGALLQARHSHGDEYQPSQRIRKRRHGFLARMRKRTGRNVLARRKAKGRRSLTH</sequence>
<dbReference type="GO" id="GO:0005762">
    <property type="term" value="C:mitochondrial large ribosomal subunit"/>
    <property type="evidence" value="ECO:0007669"/>
    <property type="project" value="TreeGrafter"/>
</dbReference>
<dbReference type="PANTHER" id="PTHR14503">
    <property type="entry name" value="MITOCHONDRIAL RIBOSOMAL PROTEIN 34 FAMILY MEMBER"/>
    <property type="match status" value="1"/>
</dbReference>
<dbReference type="Gene3D" id="1.10.287.3980">
    <property type="match status" value="1"/>
</dbReference>
<keyword evidence="3" id="KW-0687">Ribonucleoprotein</keyword>
<dbReference type="FunFam" id="1.10.287.3980:FF:000001">
    <property type="entry name" value="Mitochondrial ribosomal protein L34"/>
    <property type="match status" value="1"/>
</dbReference>
<dbReference type="AlphaFoldDB" id="L8X1J7"/>
<dbReference type="HAMAP" id="MF_00391">
    <property type="entry name" value="Ribosomal_bL34"/>
    <property type="match status" value="1"/>
</dbReference>
<dbReference type="Proteomes" id="UP000011668">
    <property type="component" value="Unassembled WGS sequence"/>
</dbReference>
<dbReference type="STRING" id="983506.L8X1J7"/>
<dbReference type="OrthoDB" id="431691at2759"/>
<comment type="caution">
    <text evidence="5">The sequence shown here is derived from an EMBL/GenBank/DDBJ whole genome shotgun (WGS) entry which is preliminary data.</text>
</comment>
<dbReference type="GO" id="GO:0006412">
    <property type="term" value="P:translation"/>
    <property type="evidence" value="ECO:0007669"/>
    <property type="project" value="InterPro"/>
</dbReference>
<keyword evidence="2" id="KW-0689">Ribosomal protein</keyword>
<accession>L8X1J7</accession>